<feature type="transmembrane region" description="Helical" evidence="7">
    <location>
        <begin position="376"/>
        <end position="395"/>
    </location>
</feature>
<evidence type="ECO:0000256" key="4">
    <source>
        <dbReference type="ARBA" id="ARBA00022989"/>
    </source>
</evidence>
<reference evidence="9 10" key="1">
    <citation type="submission" date="2020-05" db="EMBL/GenBank/DDBJ databases">
        <title>MicrobeNet Type strains.</title>
        <authorList>
            <person name="Nicholson A.C."/>
        </authorList>
    </citation>
    <scope>NUCLEOTIDE SEQUENCE [LARGE SCALE GENOMIC DNA]</scope>
    <source>
        <strain evidence="9 10">JCM 14282</strain>
    </source>
</reference>
<dbReference type="InterPro" id="IPR020846">
    <property type="entry name" value="MFS_dom"/>
</dbReference>
<feature type="transmembrane region" description="Helical" evidence="7">
    <location>
        <begin position="311"/>
        <end position="329"/>
    </location>
</feature>
<evidence type="ECO:0000256" key="5">
    <source>
        <dbReference type="ARBA" id="ARBA00023136"/>
    </source>
</evidence>
<accession>A0A7Y2PYN4</accession>
<proteinExistence type="predicted"/>
<evidence type="ECO:0000259" key="8">
    <source>
        <dbReference type="PROSITE" id="PS50850"/>
    </source>
</evidence>
<keyword evidence="10" id="KW-1185">Reference proteome</keyword>
<evidence type="ECO:0000313" key="9">
    <source>
        <dbReference type="EMBL" id="NNH02438.1"/>
    </source>
</evidence>
<feature type="transmembrane region" description="Helical" evidence="7">
    <location>
        <begin position="178"/>
        <end position="205"/>
    </location>
</feature>
<dbReference type="Gene3D" id="1.20.1250.20">
    <property type="entry name" value="MFS general substrate transporter like domains"/>
    <property type="match status" value="1"/>
</dbReference>
<dbReference type="GO" id="GO:0022857">
    <property type="term" value="F:transmembrane transporter activity"/>
    <property type="evidence" value="ECO:0007669"/>
    <property type="project" value="InterPro"/>
</dbReference>
<feature type="compositionally biased region" description="Low complexity" evidence="6">
    <location>
        <begin position="429"/>
        <end position="439"/>
    </location>
</feature>
<feature type="transmembrane region" description="Helical" evidence="7">
    <location>
        <begin position="284"/>
        <end position="304"/>
    </location>
</feature>
<keyword evidence="5 7" id="KW-0472">Membrane</keyword>
<evidence type="ECO:0000256" key="2">
    <source>
        <dbReference type="ARBA" id="ARBA00022475"/>
    </source>
</evidence>
<feature type="domain" description="Major facilitator superfamily (MFS) profile" evidence="8">
    <location>
        <begin position="27"/>
        <end position="423"/>
    </location>
</feature>
<dbReference type="InterPro" id="IPR011701">
    <property type="entry name" value="MFS"/>
</dbReference>
<dbReference type="CDD" id="cd06173">
    <property type="entry name" value="MFS_MefA_like"/>
    <property type="match status" value="1"/>
</dbReference>
<feature type="region of interest" description="Disordered" evidence="6">
    <location>
        <begin position="1"/>
        <end position="21"/>
    </location>
</feature>
<keyword evidence="2" id="KW-1003">Cell membrane</keyword>
<feature type="transmembrane region" description="Helical" evidence="7">
    <location>
        <begin position="106"/>
        <end position="131"/>
    </location>
</feature>
<name>A0A7Y2PYN4_9MICO</name>
<organism evidence="9 10">
    <name type="scientific">Microbacterium ulmi</name>
    <dbReference type="NCBI Taxonomy" id="179095"/>
    <lineage>
        <taxon>Bacteria</taxon>
        <taxon>Bacillati</taxon>
        <taxon>Actinomycetota</taxon>
        <taxon>Actinomycetes</taxon>
        <taxon>Micrococcales</taxon>
        <taxon>Microbacteriaceae</taxon>
        <taxon>Microbacterium</taxon>
    </lineage>
</organism>
<comment type="caution">
    <text evidence="9">The sequence shown here is derived from an EMBL/GenBank/DDBJ whole genome shotgun (WGS) entry which is preliminary data.</text>
</comment>
<feature type="transmembrane region" description="Helical" evidence="7">
    <location>
        <begin position="335"/>
        <end position="355"/>
    </location>
</feature>
<evidence type="ECO:0000313" key="10">
    <source>
        <dbReference type="Proteomes" id="UP000543598"/>
    </source>
</evidence>
<dbReference type="SUPFAM" id="SSF103473">
    <property type="entry name" value="MFS general substrate transporter"/>
    <property type="match status" value="1"/>
</dbReference>
<evidence type="ECO:0000256" key="3">
    <source>
        <dbReference type="ARBA" id="ARBA00022692"/>
    </source>
</evidence>
<dbReference type="AlphaFoldDB" id="A0A7Y2PYN4"/>
<keyword evidence="4 7" id="KW-1133">Transmembrane helix</keyword>
<dbReference type="Pfam" id="PF07690">
    <property type="entry name" value="MFS_1"/>
    <property type="match status" value="1"/>
</dbReference>
<dbReference type="RefSeq" id="WP_167040894.1">
    <property type="nucleotide sequence ID" value="NZ_BAAANA010000003.1"/>
</dbReference>
<protein>
    <submittedName>
        <fullName evidence="9">MFS transporter</fullName>
    </submittedName>
</protein>
<feature type="transmembrane region" description="Helical" evidence="7">
    <location>
        <begin position="29"/>
        <end position="49"/>
    </location>
</feature>
<dbReference type="GO" id="GO:0005886">
    <property type="term" value="C:plasma membrane"/>
    <property type="evidence" value="ECO:0007669"/>
    <property type="project" value="UniProtKB-SubCell"/>
</dbReference>
<dbReference type="PROSITE" id="PS50850">
    <property type="entry name" value="MFS"/>
    <property type="match status" value="1"/>
</dbReference>
<evidence type="ECO:0000256" key="6">
    <source>
        <dbReference type="SAM" id="MobiDB-lite"/>
    </source>
</evidence>
<feature type="transmembrane region" description="Helical" evidence="7">
    <location>
        <begin position="401"/>
        <end position="420"/>
    </location>
</feature>
<dbReference type="PANTHER" id="PTHR23513">
    <property type="entry name" value="INTEGRAL MEMBRANE EFFLUX PROTEIN-RELATED"/>
    <property type="match status" value="1"/>
</dbReference>
<dbReference type="PANTHER" id="PTHR23513:SF6">
    <property type="entry name" value="MAJOR FACILITATOR SUPERFAMILY ASSOCIATED DOMAIN-CONTAINING PROTEIN"/>
    <property type="match status" value="1"/>
</dbReference>
<dbReference type="Proteomes" id="UP000543598">
    <property type="component" value="Unassembled WGS sequence"/>
</dbReference>
<dbReference type="EMBL" id="JABEMB010000001">
    <property type="protein sequence ID" value="NNH02438.1"/>
    <property type="molecule type" value="Genomic_DNA"/>
</dbReference>
<evidence type="ECO:0000256" key="7">
    <source>
        <dbReference type="SAM" id="Phobius"/>
    </source>
</evidence>
<feature type="region of interest" description="Disordered" evidence="6">
    <location>
        <begin position="427"/>
        <end position="446"/>
    </location>
</feature>
<evidence type="ECO:0000256" key="1">
    <source>
        <dbReference type="ARBA" id="ARBA00004651"/>
    </source>
</evidence>
<gene>
    <name evidence="9" type="ORF">HLA99_00945</name>
</gene>
<keyword evidence="3 7" id="KW-0812">Transmembrane</keyword>
<feature type="transmembrane region" description="Helical" evidence="7">
    <location>
        <begin position="249"/>
        <end position="272"/>
    </location>
</feature>
<sequence length="446" mass="45731">MRAPAPIASADADTTSPAKRRPPLGRPFAMLWAAAGFSNLADGIARIAVPLIATTLTHDPLAISVLAALAYVPWLVFGIPSGIIVDRFDRRRVMALANVIRTATALVLAVLTVSGGMTLWALFAATLVFGLGETLFDNATNAVIPSVVQRSGLERANSRVQAAQIAIDGFVAAPIGGVLFAVSLVLPLWVGAAGYLVPIALALLLPLSAARPLLDDPPAGPSRDLADDAQPTAAEAFRWLWRHRYLRKMVVLGIVVAPALAFAQAATILLFLDRLGVPEASIGLVTAGVGAGALLGAVVAPWCVTRFGRGPSMFAGLAVGGAGMIATGLAPSAALAVATFGIGALAVSVWNVPWASLRQQLVPHAMMGRVIAITRTFSWGLTPLATLLGGLVARVDLGLPFVIGGAVTIGATLVSARLIIAGTRDADADASAPDAPQSPENSSSTS</sequence>
<comment type="subcellular location">
    <subcellularLocation>
        <location evidence="1">Cell membrane</location>
        <topology evidence="1">Multi-pass membrane protein</topology>
    </subcellularLocation>
</comment>
<feature type="transmembrane region" description="Helical" evidence="7">
    <location>
        <begin position="61"/>
        <end position="85"/>
    </location>
</feature>
<dbReference type="InterPro" id="IPR036259">
    <property type="entry name" value="MFS_trans_sf"/>
</dbReference>